<evidence type="ECO:0000313" key="2">
    <source>
        <dbReference type="Proteomes" id="UP000030408"/>
    </source>
</evidence>
<proteinExistence type="predicted"/>
<name>A0A0A3IRL6_9BACL</name>
<dbReference type="EMBL" id="JPVO01000038">
    <property type="protein sequence ID" value="KGR77477.1"/>
    <property type="molecule type" value="Genomic_DNA"/>
</dbReference>
<sequence>MKIEISEISQMQYEEFLRFRMIGSVSSVFEFNFPETDIDTETIQIWMQNISAFPIYFCLQITDSFTSDFELTCNTNTLKFKYIGEYNGSKVAILEILDSESFSVIFPFINLISSMEDLVFWSIKKNCFTVDKMIGQRGVFDLIPVNVNFAGETTVFSFTQSGLMLEVYSNSSFFNSYQDIANSLPDFVIPIELKE</sequence>
<accession>A0A0A3IRL6</accession>
<comment type="caution">
    <text evidence="1">The sequence shown here is derived from an EMBL/GenBank/DDBJ whole genome shotgun (WGS) entry which is preliminary data.</text>
</comment>
<reference evidence="1 2" key="1">
    <citation type="submission" date="2014-02" db="EMBL/GenBank/DDBJ databases">
        <title>Draft genome sequence of Lysinibacillus sinduriensis JCM 15800.</title>
        <authorList>
            <person name="Zhang F."/>
            <person name="Wang G."/>
            <person name="Zhang L."/>
        </authorList>
    </citation>
    <scope>NUCLEOTIDE SEQUENCE [LARGE SCALE GENOMIC DNA]</scope>
    <source>
        <strain evidence="1 2">JCM 15800</strain>
    </source>
</reference>
<organism evidence="1 2">
    <name type="scientific">Ureibacillus sinduriensis BLB-1 = JCM 15800</name>
    <dbReference type="NCBI Taxonomy" id="1384057"/>
    <lineage>
        <taxon>Bacteria</taxon>
        <taxon>Bacillati</taxon>
        <taxon>Bacillota</taxon>
        <taxon>Bacilli</taxon>
        <taxon>Bacillales</taxon>
        <taxon>Caryophanaceae</taxon>
        <taxon>Ureibacillus</taxon>
    </lineage>
</organism>
<gene>
    <name evidence="1" type="ORF">CD33_03015</name>
</gene>
<dbReference type="AlphaFoldDB" id="A0A0A3IRL6"/>
<dbReference type="Proteomes" id="UP000030408">
    <property type="component" value="Unassembled WGS sequence"/>
</dbReference>
<protein>
    <submittedName>
        <fullName evidence="1">Uncharacterized protein</fullName>
    </submittedName>
</protein>
<dbReference type="RefSeq" id="WP_036197995.1">
    <property type="nucleotide sequence ID" value="NZ_AVCY01000018.1"/>
</dbReference>
<evidence type="ECO:0000313" key="1">
    <source>
        <dbReference type="EMBL" id="KGR77477.1"/>
    </source>
</evidence>
<keyword evidence="2" id="KW-1185">Reference proteome</keyword>
<dbReference type="OrthoDB" id="2737136at2"/>
<dbReference type="eggNOG" id="ENOG502ZKC2">
    <property type="taxonomic scope" value="Bacteria"/>
</dbReference>